<evidence type="ECO:0000313" key="3">
    <source>
        <dbReference type="Proteomes" id="UP000286235"/>
    </source>
</evidence>
<dbReference type="Proteomes" id="UP000286235">
    <property type="component" value="Unassembled WGS sequence"/>
</dbReference>
<keyword evidence="1" id="KW-1133">Transmembrane helix</keyword>
<accession>A0A420VEB0</accession>
<keyword evidence="1" id="KW-0472">Membrane</keyword>
<gene>
    <name evidence="2" type="ORF">Cdeb_01164</name>
</gene>
<sequence length="140" mass="16099">MEWTKKRKLAVFLGMVGLYLAFILAIFWWIDGPSIDYKSDEDRMVVTDEELETIRKKTLEMDGVKGFTIDQGEEGLNGELVVRSKKEAKTIAEYVFALMVAETSDSVDLFVKLDDKEGTILIQAYKPAGEDHFFEWDILY</sequence>
<organism evidence="2 3">
    <name type="scientific">Caldibacillus debilis GB1</name>
    <dbReference type="NCBI Taxonomy" id="1339248"/>
    <lineage>
        <taxon>Bacteria</taxon>
        <taxon>Bacillati</taxon>
        <taxon>Bacillota</taxon>
        <taxon>Bacilli</taxon>
        <taxon>Bacillales</taxon>
        <taxon>Bacillaceae</taxon>
        <taxon>Caldibacillus</taxon>
    </lineage>
</organism>
<evidence type="ECO:0000256" key="1">
    <source>
        <dbReference type="SAM" id="Phobius"/>
    </source>
</evidence>
<proteinExistence type="predicted"/>
<comment type="caution">
    <text evidence="2">The sequence shown here is derived from an EMBL/GenBank/DDBJ whole genome shotgun (WGS) entry which is preliminary data.</text>
</comment>
<protein>
    <submittedName>
        <fullName evidence="2">Uncharacterized protein</fullName>
    </submittedName>
</protein>
<keyword evidence="1" id="KW-0812">Transmembrane</keyword>
<keyword evidence="3" id="KW-1185">Reference proteome</keyword>
<evidence type="ECO:0000313" key="2">
    <source>
        <dbReference type="EMBL" id="RKO61693.1"/>
    </source>
</evidence>
<dbReference type="RefSeq" id="WP_120669022.1">
    <property type="nucleotide sequence ID" value="NZ_AZRV01000035.1"/>
</dbReference>
<dbReference type="EMBL" id="AZRV01000035">
    <property type="protein sequence ID" value="RKO61693.1"/>
    <property type="molecule type" value="Genomic_DNA"/>
</dbReference>
<feature type="transmembrane region" description="Helical" evidence="1">
    <location>
        <begin position="9"/>
        <end position="30"/>
    </location>
</feature>
<dbReference type="AlphaFoldDB" id="A0A420VEB0"/>
<reference evidence="2 3" key="1">
    <citation type="submission" date="2013-12" db="EMBL/GenBank/DDBJ databases">
        <title>Genome and proteome characterization of Caldibacillus debilis GB1 derived from a cellulolytic aero-tolerant co-culture.</title>
        <authorList>
            <person name="Wushke S.T."/>
            <person name="Zhang X."/>
            <person name="Fristensky B."/>
            <person name="Wilkins J.A."/>
            <person name="Levin D.B."/>
            <person name="Sparling R."/>
        </authorList>
    </citation>
    <scope>NUCLEOTIDE SEQUENCE [LARGE SCALE GENOMIC DNA]</scope>
    <source>
        <strain evidence="2 3">GB1</strain>
    </source>
</reference>
<name>A0A420VEB0_9BACI</name>